<keyword evidence="3" id="KW-1185">Reference proteome</keyword>
<gene>
    <name evidence="2" type="ORF">CMUS01_14588</name>
</gene>
<dbReference type="Proteomes" id="UP000639643">
    <property type="component" value="Unassembled WGS sequence"/>
</dbReference>
<organism evidence="2 3">
    <name type="scientific">Colletotrichum musicola</name>
    <dbReference type="NCBI Taxonomy" id="2175873"/>
    <lineage>
        <taxon>Eukaryota</taxon>
        <taxon>Fungi</taxon>
        <taxon>Dikarya</taxon>
        <taxon>Ascomycota</taxon>
        <taxon>Pezizomycotina</taxon>
        <taxon>Sordariomycetes</taxon>
        <taxon>Hypocreomycetidae</taxon>
        <taxon>Glomerellales</taxon>
        <taxon>Glomerellaceae</taxon>
        <taxon>Colletotrichum</taxon>
        <taxon>Colletotrichum orchidearum species complex</taxon>
    </lineage>
</organism>
<dbReference type="AlphaFoldDB" id="A0A8H6J310"/>
<comment type="caution">
    <text evidence="2">The sequence shown here is derived from an EMBL/GenBank/DDBJ whole genome shotgun (WGS) entry which is preliminary data.</text>
</comment>
<protein>
    <submittedName>
        <fullName evidence="2">Uncharacterized protein</fullName>
    </submittedName>
</protein>
<evidence type="ECO:0000256" key="1">
    <source>
        <dbReference type="SAM" id="MobiDB-lite"/>
    </source>
</evidence>
<evidence type="ECO:0000313" key="3">
    <source>
        <dbReference type="Proteomes" id="UP000639643"/>
    </source>
</evidence>
<reference evidence="2" key="1">
    <citation type="journal article" date="2020" name="Phytopathology">
        <title>Genome Sequence Resources of Colletotrichum truncatum, C. plurivorum, C. musicola, and C. sojae: Four Species Pathogenic to Soybean (Glycine max).</title>
        <authorList>
            <person name="Rogerio F."/>
            <person name="Boufleur T.R."/>
            <person name="Ciampi-Guillardi M."/>
            <person name="Sukno S.A."/>
            <person name="Thon M.R."/>
            <person name="Massola Junior N.S."/>
            <person name="Baroncelli R."/>
        </authorList>
    </citation>
    <scope>NUCLEOTIDE SEQUENCE</scope>
    <source>
        <strain evidence="2">LFN0074</strain>
    </source>
</reference>
<name>A0A8H6J310_9PEZI</name>
<accession>A0A8H6J310</accession>
<feature type="region of interest" description="Disordered" evidence="1">
    <location>
        <begin position="1"/>
        <end position="51"/>
    </location>
</feature>
<proteinExistence type="predicted"/>
<sequence>MTPTRSLGTPRRDRYHPYATPGTPSSRRRLTGLLTPGSSPLSDRRTRSRTEACRQFAAQGGSPFQTARQRREAEVARFKADFMAKSVPMTPQELEGLEPYFRISDASSSDSEEQPEAPKTYTAAQWKVSGNDLTDETLYQSIKYINEIFPGSDLAMKTTAGPRFTVPELQIVAPRHYHAIKFHIRRGTITAQGVEDASQYLETLCPEAQVLCRAVANEETPDEAVTENPES</sequence>
<dbReference type="EMBL" id="WIGM01001072">
    <property type="protein sequence ID" value="KAF6805570.1"/>
    <property type="molecule type" value="Genomic_DNA"/>
</dbReference>
<evidence type="ECO:0000313" key="2">
    <source>
        <dbReference type="EMBL" id="KAF6805570.1"/>
    </source>
</evidence>
<feature type="compositionally biased region" description="Basic and acidic residues" evidence="1">
    <location>
        <begin position="42"/>
        <end position="51"/>
    </location>
</feature>